<dbReference type="Gene3D" id="3.30.590.20">
    <property type="match status" value="1"/>
</dbReference>
<proteinExistence type="inferred from homology"/>
<dbReference type="STRING" id="1428644.BIV57_03140"/>
<keyword evidence="1 5" id="KW-0436">Ligase</keyword>
<dbReference type="Pfam" id="PF04107">
    <property type="entry name" value="GCS2"/>
    <property type="match status" value="1"/>
</dbReference>
<evidence type="ECO:0000256" key="2">
    <source>
        <dbReference type="ARBA" id="ARBA00022741"/>
    </source>
</evidence>
<evidence type="ECO:0000256" key="1">
    <source>
        <dbReference type="ARBA" id="ARBA00022598"/>
    </source>
</evidence>
<dbReference type="GO" id="GO:0005524">
    <property type="term" value="F:ATP binding"/>
    <property type="evidence" value="ECO:0007669"/>
    <property type="project" value="UniProtKB-KW"/>
</dbReference>
<comment type="caution">
    <text evidence="6">The sequence shown here is derived from an EMBL/GenBank/DDBJ whole genome shotgun (WGS) entry which is preliminary data.</text>
</comment>
<dbReference type="SUPFAM" id="SSF55931">
    <property type="entry name" value="Glutamine synthetase/guanido kinase"/>
    <property type="match status" value="1"/>
</dbReference>
<protein>
    <recommendedName>
        <fullName evidence="5">Putative glutamate--cysteine ligase 2</fullName>
        <ecNumber evidence="5">6.3.2.2</ecNumber>
    </recommendedName>
    <alternativeName>
        <fullName evidence="5">Gamma-glutamylcysteine synthetase 2</fullName>
        <shortName evidence="5">GCS 2</shortName>
        <shortName evidence="5">Gamma-GCS 2</shortName>
    </alternativeName>
</protein>
<reference evidence="6 7" key="1">
    <citation type="submission" date="2016-10" db="EMBL/GenBank/DDBJ databases">
        <title>Genome sequence of Streptomyces gilvigriseus MUSC 26.</title>
        <authorList>
            <person name="Lee L.-H."/>
            <person name="Ser H.-L."/>
        </authorList>
    </citation>
    <scope>NUCLEOTIDE SEQUENCE [LARGE SCALE GENOMIC DNA]</scope>
    <source>
        <strain evidence="6 7">MUSC 26</strain>
    </source>
</reference>
<evidence type="ECO:0000256" key="4">
    <source>
        <dbReference type="ARBA" id="ARBA00048819"/>
    </source>
</evidence>
<keyword evidence="2 5" id="KW-0547">Nucleotide-binding</keyword>
<dbReference type="NCBIfam" id="TIGR02050">
    <property type="entry name" value="gshA_cyan_rel"/>
    <property type="match status" value="1"/>
</dbReference>
<dbReference type="GO" id="GO:0042398">
    <property type="term" value="P:modified amino acid biosynthetic process"/>
    <property type="evidence" value="ECO:0007669"/>
    <property type="project" value="InterPro"/>
</dbReference>
<dbReference type="RefSeq" id="WP_071655079.1">
    <property type="nucleotide sequence ID" value="NZ_MLCF01000009.1"/>
</dbReference>
<keyword evidence="7" id="KW-1185">Reference proteome</keyword>
<accession>A0A1J7BK47</accession>
<sequence>MATAHGPRFGVEEEFLLVDPVTRRTVPRADLVLDAAHGPGGGYTHELFPTQIETATVPVPTLRELRAELRRLRAGAGAAAKAGGCRVVGSGTPVLAADPAPDVSAEERYRRLRSEFGALVDGQGVCGCHVHVEVPDPGEAVRVLAQLRPWLPALQALASNSPFLDGRDTGYQSWRTMVWARWPQAGPTPVFETPEEYDATVRMLVGSGALCDRRMVYWHARRSQRYPTVEIRVADVSPSVDGAVLVAALGRGLVGRALAEVRAGAAAPAVGDAVLRAAHWRAARDGLAGEGVDVAAGRTVGAWELVGRLVEWVRGPLEDYGDAGEVDALLDAVRRFGNGAQRQRAAGSFTDVVDLLVAELGGHGPPG</sequence>
<dbReference type="PANTHER" id="PTHR36510:SF1">
    <property type="entry name" value="GLUTAMATE--CYSTEINE LIGASE 2-RELATED"/>
    <property type="match status" value="1"/>
</dbReference>
<dbReference type="NCBIfam" id="NF010041">
    <property type="entry name" value="PRK13517.1-1"/>
    <property type="match status" value="1"/>
</dbReference>
<dbReference type="EMBL" id="MLCF01000009">
    <property type="protein sequence ID" value="OIV38965.1"/>
    <property type="molecule type" value="Genomic_DNA"/>
</dbReference>
<comment type="function">
    <text evidence="5">ATP-dependent carboxylate-amine ligase which exhibits weak glutamate--cysteine ligase activity.</text>
</comment>
<organism evidence="6 7">
    <name type="scientific">Mangrovactinospora gilvigrisea</name>
    <dbReference type="NCBI Taxonomy" id="1428644"/>
    <lineage>
        <taxon>Bacteria</taxon>
        <taxon>Bacillati</taxon>
        <taxon>Actinomycetota</taxon>
        <taxon>Actinomycetes</taxon>
        <taxon>Kitasatosporales</taxon>
        <taxon>Streptomycetaceae</taxon>
        <taxon>Mangrovactinospora</taxon>
    </lineage>
</organism>
<gene>
    <name evidence="6" type="ORF">BIV57_03140</name>
</gene>
<comment type="similarity">
    <text evidence="5">Belongs to the glutamate--cysteine ligase type 2 family. YbdK subfamily.</text>
</comment>
<dbReference type="InterPro" id="IPR050141">
    <property type="entry name" value="GCL_type2/YbdK_subfam"/>
</dbReference>
<comment type="catalytic activity">
    <reaction evidence="4 5">
        <text>L-cysteine + L-glutamate + ATP = gamma-L-glutamyl-L-cysteine + ADP + phosphate + H(+)</text>
        <dbReference type="Rhea" id="RHEA:13285"/>
        <dbReference type="ChEBI" id="CHEBI:15378"/>
        <dbReference type="ChEBI" id="CHEBI:29985"/>
        <dbReference type="ChEBI" id="CHEBI:30616"/>
        <dbReference type="ChEBI" id="CHEBI:35235"/>
        <dbReference type="ChEBI" id="CHEBI:43474"/>
        <dbReference type="ChEBI" id="CHEBI:58173"/>
        <dbReference type="ChEBI" id="CHEBI:456216"/>
        <dbReference type="EC" id="6.3.2.2"/>
    </reaction>
</comment>
<dbReference type="InterPro" id="IPR006336">
    <property type="entry name" value="GCS2"/>
</dbReference>
<name>A0A1J7BK47_9ACTN</name>
<dbReference type="InterPro" id="IPR011793">
    <property type="entry name" value="YbdK"/>
</dbReference>
<evidence type="ECO:0000256" key="3">
    <source>
        <dbReference type="ARBA" id="ARBA00022840"/>
    </source>
</evidence>
<evidence type="ECO:0000256" key="5">
    <source>
        <dbReference type="HAMAP-Rule" id="MF_01609"/>
    </source>
</evidence>
<dbReference type="InterPro" id="IPR014746">
    <property type="entry name" value="Gln_synth/guanido_kin_cat_dom"/>
</dbReference>
<keyword evidence="3 5" id="KW-0067">ATP-binding</keyword>
<evidence type="ECO:0000313" key="6">
    <source>
        <dbReference type="EMBL" id="OIV38965.1"/>
    </source>
</evidence>
<dbReference type="EC" id="6.3.2.2" evidence="5"/>
<evidence type="ECO:0000313" key="7">
    <source>
        <dbReference type="Proteomes" id="UP000243342"/>
    </source>
</evidence>
<dbReference type="GO" id="GO:0004357">
    <property type="term" value="F:glutamate-cysteine ligase activity"/>
    <property type="evidence" value="ECO:0007669"/>
    <property type="project" value="UniProtKB-EC"/>
</dbReference>
<dbReference type="AlphaFoldDB" id="A0A1J7BK47"/>
<dbReference type="Proteomes" id="UP000243342">
    <property type="component" value="Unassembled WGS sequence"/>
</dbReference>
<dbReference type="PANTHER" id="PTHR36510">
    <property type="entry name" value="GLUTAMATE--CYSTEINE LIGASE 2-RELATED"/>
    <property type="match status" value="1"/>
</dbReference>
<dbReference type="HAMAP" id="MF_01609">
    <property type="entry name" value="Glu_cys_ligase_2"/>
    <property type="match status" value="1"/>
</dbReference>